<protein>
    <submittedName>
        <fullName evidence="2">Uncharacterized protein</fullName>
    </submittedName>
</protein>
<dbReference type="AlphaFoldDB" id="A0A8T2KLB6"/>
<proteinExistence type="predicted"/>
<name>A0A8T2KLB6_ASTMX</name>
<dbReference type="Proteomes" id="UP000752171">
    <property type="component" value="Unassembled WGS sequence"/>
</dbReference>
<accession>A0A8T2KLB6</accession>
<evidence type="ECO:0000256" key="1">
    <source>
        <dbReference type="SAM" id="MobiDB-lite"/>
    </source>
</evidence>
<gene>
    <name evidence="2" type="ORF">AMEX_G26777</name>
</gene>
<evidence type="ECO:0000313" key="2">
    <source>
        <dbReference type="EMBL" id="KAG9260510.1"/>
    </source>
</evidence>
<comment type="caution">
    <text evidence="2">The sequence shown here is derived from an EMBL/GenBank/DDBJ whole genome shotgun (WGS) entry which is preliminary data.</text>
</comment>
<feature type="region of interest" description="Disordered" evidence="1">
    <location>
        <begin position="1"/>
        <end position="49"/>
    </location>
</feature>
<reference evidence="2 3" key="1">
    <citation type="submission" date="2021-07" db="EMBL/GenBank/DDBJ databases">
        <authorList>
            <person name="Imarazene B."/>
            <person name="Zahm M."/>
            <person name="Klopp C."/>
            <person name="Cabau C."/>
            <person name="Beille S."/>
            <person name="Jouanno E."/>
            <person name="Castinel A."/>
            <person name="Lluch J."/>
            <person name="Gil L."/>
            <person name="Kuchtly C."/>
            <person name="Lopez Roques C."/>
            <person name="Donnadieu C."/>
            <person name="Parrinello H."/>
            <person name="Journot L."/>
            <person name="Du K."/>
            <person name="Schartl M."/>
            <person name="Retaux S."/>
            <person name="Guiguen Y."/>
        </authorList>
    </citation>
    <scope>NUCLEOTIDE SEQUENCE [LARGE SCALE GENOMIC DNA]</scope>
    <source>
        <strain evidence="2">Pach_M1</strain>
        <tissue evidence="2">Testis</tissue>
    </source>
</reference>
<organism evidence="2 3">
    <name type="scientific">Astyanax mexicanus</name>
    <name type="common">Blind cave fish</name>
    <name type="synonym">Astyanax fasciatus mexicanus</name>
    <dbReference type="NCBI Taxonomy" id="7994"/>
    <lineage>
        <taxon>Eukaryota</taxon>
        <taxon>Metazoa</taxon>
        <taxon>Chordata</taxon>
        <taxon>Craniata</taxon>
        <taxon>Vertebrata</taxon>
        <taxon>Euteleostomi</taxon>
        <taxon>Actinopterygii</taxon>
        <taxon>Neopterygii</taxon>
        <taxon>Teleostei</taxon>
        <taxon>Ostariophysi</taxon>
        <taxon>Characiformes</taxon>
        <taxon>Characoidei</taxon>
        <taxon>Acestrorhamphidae</taxon>
        <taxon>Acestrorhamphinae</taxon>
        <taxon>Astyanax</taxon>
    </lineage>
</organism>
<evidence type="ECO:0000313" key="3">
    <source>
        <dbReference type="Proteomes" id="UP000752171"/>
    </source>
</evidence>
<dbReference type="EMBL" id="JAICCE010000024">
    <property type="protein sequence ID" value="KAG9260510.1"/>
    <property type="molecule type" value="Genomic_DNA"/>
</dbReference>
<sequence length="209" mass="23846">MVGKRKIKKANSAAHPAKKRSKGQLTVKPFQRNRRMSPEEEEDKEAEQSKGAYKVLGRLTVQKKHYWVKRDEVERRVKGENMSTNVFRSLLRVARKDLPKDVLNQPKSAKTRVSVFSALTEGEAQDLAEGFGAALMRHVPRYHLLDGIHEVDIAASHRTIQRIRTNFQSLGLESDFDLATHRFGPTAVEIFLSFLEETLQSTLGFMPYI</sequence>